<accession>A0A7G9L684</accession>
<dbReference type="Pfam" id="PF18932">
    <property type="entry name" value="DUF5681"/>
    <property type="match status" value="1"/>
</dbReference>
<dbReference type="RefSeq" id="WP_187481087.1">
    <property type="nucleotide sequence ID" value="NZ_CP060697.1"/>
</dbReference>
<dbReference type="AlphaFoldDB" id="A0A7G9L684"/>
<keyword evidence="4" id="KW-1185">Reference proteome</keyword>
<dbReference type="EMBL" id="CP060697">
    <property type="protein sequence ID" value="QNM84133.1"/>
    <property type="molecule type" value="Genomic_DNA"/>
</dbReference>
<dbReference type="KEGG" id="ssau:H8M03_11535"/>
<dbReference type="InterPro" id="IPR043736">
    <property type="entry name" value="DUF5681"/>
</dbReference>
<gene>
    <name evidence="3" type="ORF">H8M03_11535</name>
</gene>
<evidence type="ECO:0000313" key="4">
    <source>
        <dbReference type="Proteomes" id="UP000515861"/>
    </source>
</evidence>
<protein>
    <recommendedName>
        <fullName evidence="2">DUF5681 domain-containing protein</fullName>
    </recommendedName>
</protein>
<name>A0A7G9L684_9SPHN</name>
<dbReference type="Proteomes" id="UP000515861">
    <property type="component" value="Chromosome"/>
</dbReference>
<evidence type="ECO:0000259" key="2">
    <source>
        <dbReference type="Pfam" id="PF18932"/>
    </source>
</evidence>
<reference evidence="3 4" key="1">
    <citation type="submission" date="2020-08" db="EMBL/GenBank/DDBJ databases">
        <title>Sphingomonas sp. sand1-3 16S ribosomal RNA gene Genome sequencing and assembly.</title>
        <authorList>
            <person name="Kang M."/>
        </authorList>
    </citation>
    <scope>NUCLEOTIDE SEQUENCE [LARGE SCALE GENOMIC DNA]</scope>
    <source>
        <strain evidence="4">sand1-3</strain>
    </source>
</reference>
<proteinExistence type="predicted"/>
<feature type="region of interest" description="Disordered" evidence="1">
    <location>
        <begin position="1"/>
        <end position="54"/>
    </location>
</feature>
<feature type="compositionally biased region" description="Basic and acidic residues" evidence="1">
    <location>
        <begin position="233"/>
        <end position="242"/>
    </location>
</feature>
<organism evidence="3 4">
    <name type="scientific">Sphingomonas sabuli</name>
    <dbReference type="NCBI Taxonomy" id="2764186"/>
    <lineage>
        <taxon>Bacteria</taxon>
        <taxon>Pseudomonadati</taxon>
        <taxon>Pseudomonadota</taxon>
        <taxon>Alphaproteobacteria</taxon>
        <taxon>Sphingomonadales</taxon>
        <taxon>Sphingomonadaceae</taxon>
        <taxon>Sphingomonas</taxon>
    </lineage>
</organism>
<feature type="region of interest" description="Disordered" evidence="1">
    <location>
        <begin position="233"/>
        <end position="256"/>
    </location>
</feature>
<feature type="domain" description="DUF5681" evidence="2">
    <location>
        <begin position="22"/>
        <end position="107"/>
    </location>
</feature>
<evidence type="ECO:0000313" key="3">
    <source>
        <dbReference type="EMBL" id="QNM84133.1"/>
    </source>
</evidence>
<sequence>MSRDDKETSKGYLVGYGKPPAEHRFQKGVSGNPRGRPKGAKNKTPLKGSDRPTQDMLLAEAYRPVVLREGDTLIELPAIQAVFRAMGVAAVKGNRFAQKTLAQLVQNIEKEQFQAQYELMESFTEYKVKWNQEIERCKKLGLPDPQPLPHPDDVLIDYRSGSFRIAGPMTKEEKAKWDELIARRNEAQGEVLEYARLEKEEPEYAERYRDWRLFEQRIFDKINDALPERYQAKLEGRARVADNEEEDGDDSESEAA</sequence>
<feature type="compositionally biased region" description="Acidic residues" evidence="1">
    <location>
        <begin position="243"/>
        <end position="256"/>
    </location>
</feature>
<evidence type="ECO:0000256" key="1">
    <source>
        <dbReference type="SAM" id="MobiDB-lite"/>
    </source>
</evidence>